<keyword evidence="12" id="KW-1185">Reference proteome</keyword>
<dbReference type="InterPro" id="IPR029052">
    <property type="entry name" value="Metallo-depent_PP-like"/>
</dbReference>
<dbReference type="RefSeq" id="WP_188498509.1">
    <property type="nucleotide sequence ID" value="NZ_BMFV01000030.1"/>
</dbReference>
<dbReference type="Proteomes" id="UP000656813">
    <property type="component" value="Unassembled WGS sequence"/>
</dbReference>
<accession>A0A8J2ZYK8</accession>
<comment type="caution">
    <text evidence="11">The sequence shown here is derived from an EMBL/GenBank/DDBJ whole genome shotgun (WGS) entry which is preliminary data.</text>
</comment>
<evidence type="ECO:0000313" key="12">
    <source>
        <dbReference type="Proteomes" id="UP000656813"/>
    </source>
</evidence>
<sequence length="396" mass="44059">MRLLHTADWHLGRTLEGRSRHLEQEAVLDEIIAIADEEEVDAILMAGDVYDSVNPPAASEMLFYETIQRLSKGGRRPVIVISGNHDSPERVEASSPIASSQGIILVGRPIQQPPIIRVPTCNEALVVSAIPYPSESRLNECLSEMNEETQIREAYDQRLAFLFKSHAHAFKKDTVNIIMSHLFVAGGKESDSERPIQIGGAYTISPSSLDVGADYVALGHLHRPQQLKFGKTPGRYSGSPLAYSFSEAHQPKSVTILDMTPGQPTEIKEIYLSAGKPLVRWTAENGLEEVHQWIEAGKDANAWIDLEISLTDALSLRDIQQLRKAHDGLVHIRPRYLQDESDVEQERLADLPLQDIFARFYRQQTGGAEPESSLVELFLEIAKETEEEGGDGNETH</sequence>
<name>A0A8J2ZYK8_9BACL</name>
<protein>
    <recommendedName>
        <fullName evidence="3 8">Nuclease SbcCD subunit D</fullName>
    </recommendedName>
</protein>
<feature type="domain" description="Nuclease SbcCD subunit D C-terminal" evidence="10">
    <location>
        <begin position="276"/>
        <end position="365"/>
    </location>
</feature>
<evidence type="ECO:0000256" key="4">
    <source>
        <dbReference type="ARBA" id="ARBA00022722"/>
    </source>
</evidence>
<comment type="function">
    <text evidence="8">SbcCD cleaves DNA hairpin structures. These structures can inhibit DNA replication and are intermediates in certain DNA recombination reactions. The complex acts as a 3'-&gt;5' double strand exonuclease that can open hairpins. It also has a 5' single-strand endonuclease activity.</text>
</comment>
<dbReference type="Pfam" id="PF00149">
    <property type="entry name" value="Metallophos"/>
    <property type="match status" value="1"/>
</dbReference>
<dbReference type="SUPFAM" id="SSF56300">
    <property type="entry name" value="Metallo-dependent phosphatases"/>
    <property type="match status" value="1"/>
</dbReference>
<evidence type="ECO:0000313" key="11">
    <source>
        <dbReference type="EMBL" id="GGH86160.1"/>
    </source>
</evidence>
<organism evidence="11 12">
    <name type="scientific">Pullulanibacillus pueri</name>
    <dbReference type="NCBI Taxonomy" id="1437324"/>
    <lineage>
        <taxon>Bacteria</taxon>
        <taxon>Bacillati</taxon>
        <taxon>Bacillota</taxon>
        <taxon>Bacilli</taxon>
        <taxon>Bacillales</taxon>
        <taxon>Sporolactobacillaceae</taxon>
        <taxon>Pullulanibacillus</taxon>
    </lineage>
</organism>
<keyword evidence="8" id="KW-0235">DNA replication</keyword>
<dbReference type="Gene3D" id="3.60.21.10">
    <property type="match status" value="1"/>
</dbReference>
<dbReference type="NCBIfam" id="TIGR00619">
    <property type="entry name" value="sbcd"/>
    <property type="match status" value="1"/>
</dbReference>
<dbReference type="EMBL" id="BMFV01000030">
    <property type="protein sequence ID" value="GGH86160.1"/>
    <property type="molecule type" value="Genomic_DNA"/>
</dbReference>
<dbReference type="PANTHER" id="PTHR30337:SF0">
    <property type="entry name" value="NUCLEASE SBCCD SUBUNIT D"/>
    <property type="match status" value="1"/>
</dbReference>
<comment type="subunit">
    <text evidence="2 8">Heterodimer of SbcC and SbcD.</text>
</comment>
<dbReference type="GO" id="GO:0004519">
    <property type="term" value="F:endonuclease activity"/>
    <property type="evidence" value="ECO:0007669"/>
    <property type="project" value="UniProtKB-KW"/>
</dbReference>
<dbReference type="InterPro" id="IPR004843">
    <property type="entry name" value="Calcineurin-like_PHP"/>
</dbReference>
<feature type="domain" description="Calcineurin-like phosphoesterase" evidence="9">
    <location>
        <begin position="1"/>
        <end position="224"/>
    </location>
</feature>
<gene>
    <name evidence="8 11" type="primary">sbcD</name>
    <name evidence="11" type="ORF">GCM10007096_33220</name>
</gene>
<evidence type="ECO:0000256" key="7">
    <source>
        <dbReference type="ARBA" id="ARBA00023172"/>
    </source>
</evidence>
<evidence type="ECO:0000256" key="2">
    <source>
        <dbReference type="ARBA" id="ARBA00011322"/>
    </source>
</evidence>
<comment type="similarity">
    <text evidence="1 8">Belongs to the SbcD family.</text>
</comment>
<dbReference type="GO" id="GO:0008408">
    <property type="term" value="F:3'-5' exonuclease activity"/>
    <property type="evidence" value="ECO:0007669"/>
    <property type="project" value="InterPro"/>
</dbReference>
<proteinExistence type="inferred from homology"/>
<keyword evidence="5 8" id="KW-0378">Hydrolase</keyword>
<dbReference type="InterPro" id="IPR050535">
    <property type="entry name" value="DNA_Repair-Maintenance_Comp"/>
</dbReference>
<keyword evidence="8" id="KW-0255">Endonuclease</keyword>
<dbReference type="InterPro" id="IPR041796">
    <property type="entry name" value="Mre11_N"/>
</dbReference>
<dbReference type="CDD" id="cd00840">
    <property type="entry name" value="MPP_Mre11_N"/>
    <property type="match status" value="1"/>
</dbReference>
<evidence type="ECO:0000256" key="3">
    <source>
        <dbReference type="ARBA" id="ARBA00013365"/>
    </source>
</evidence>
<reference evidence="11" key="2">
    <citation type="submission" date="2020-09" db="EMBL/GenBank/DDBJ databases">
        <authorList>
            <person name="Sun Q."/>
            <person name="Zhou Y."/>
        </authorList>
    </citation>
    <scope>NUCLEOTIDE SEQUENCE</scope>
    <source>
        <strain evidence="11">CGMCC 1.12777</strain>
    </source>
</reference>
<evidence type="ECO:0000256" key="6">
    <source>
        <dbReference type="ARBA" id="ARBA00022839"/>
    </source>
</evidence>
<dbReference type="GO" id="GO:0006260">
    <property type="term" value="P:DNA replication"/>
    <property type="evidence" value="ECO:0007669"/>
    <property type="project" value="UniProtKB-KW"/>
</dbReference>
<reference evidence="11" key="1">
    <citation type="journal article" date="2014" name="Int. J. Syst. Evol. Microbiol.">
        <title>Complete genome sequence of Corynebacterium casei LMG S-19264T (=DSM 44701T), isolated from a smear-ripened cheese.</title>
        <authorList>
            <consortium name="US DOE Joint Genome Institute (JGI-PGF)"/>
            <person name="Walter F."/>
            <person name="Albersmeier A."/>
            <person name="Kalinowski J."/>
            <person name="Ruckert C."/>
        </authorList>
    </citation>
    <scope>NUCLEOTIDE SEQUENCE</scope>
    <source>
        <strain evidence="11">CGMCC 1.12777</strain>
    </source>
</reference>
<keyword evidence="6 8" id="KW-0269">Exonuclease</keyword>
<dbReference type="InterPro" id="IPR026843">
    <property type="entry name" value="SbcD_C"/>
</dbReference>
<evidence type="ECO:0000256" key="5">
    <source>
        <dbReference type="ARBA" id="ARBA00022801"/>
    </source>
</evidence>
<evidence type="ECO:0000259" key="10">
    <source>
        <dbReference type="Pfam" id="PF12320"/>
    </source>
</evidence>
<evidence type="ECO:0000256" key="1">
    <source>
        <dbReference type="ARBA" id="ARBA00010555"/>
    </source>
</evidence>
<keyword evidence="4 8" id="KW-0540">Nuclease</keyword>
<dbReference type="AlphaFoldDB" id="A0A8J2ZYK8"/>
<dbReference type="InterPro" id="IPR004593">
    <property type="entry name" value="SbcD"/>
</dbReference>
<evidence type="ECO:0000256" key="8">
    <source>
        <dbReference type="RuleBase" id="RU363069"/>
    </source>
</evidence>
<dbReference type="Pfam" id="PF12320">
    <property type="entry name" value="SbcD_C"/>
    <property type="match status" value="1"/>
</dbReference>
<dbReference type="PANTHER" id="PTHR30337">
    <property type="entry name" value="COMPONENT OF ATP-DEPENDENT DSDNA EXONUCLEASE"/>
    <property type="match status" value="1"/>
</dbReference>
<evidence type="ECO:0000259" key="9">
    <source>
        <dbReference type="Pfam" id="PF00149"/>
    </source>
</evidence>
<keyword evidence="7 8" id="KW-0233">DNA recombination</keyword>
<dbReference type="GO" id="GO:0006310">
    <property type="term" value="P:DNA recombination"/>
    <property type="evidence" value="ECO:0007669"/>
    <property type="project" value="UniProtKB-KW"/>
</dbReference>